<comment type="similarity">
    <text evidence="2 6">Belongs to the plant self-incompatibility (S1) protein family.</text>
</comment>
<dbReference type="GO" id="GO:0005576">
    <property type="term" value="C:extracellular region"/>
    <property type="evidence" value="ECO:0007669"/>
    <property type="project" value="UniProtKB-SubCell"/>
</dbReference>
<dbReference type="Proteomes" id="UP000655225">
    <property type="component" value="Unassembled WGS sequence"/>
</dbReference>
<gene>
    <name evidence="7" type="ORF">HHK36_027013</name>
</gene>
<name>A0A834YGM5_TETSI</name>
<comment type="subcellular location">
    <subcellularLocation>
        <location evidence="1 6">Secreted</location>
    </subcellularLocation>
</comment>
<keyword evidence="5 6" id="KW-0732">Signal</keyword>
<dbReference type="InterPro" id="IPR010264">
    <property type="entry name" value="Self-incomp_S1"/>
</dbReference>
<evidence type="ECO:0000256" key="5">
    <source>
        <dbReference type="ARBA" id="ARBA00022729"/>
    </source>
</evidence>
<evidence type="ECO:0000256" key="4">
    <source>
        <dbReference type="ARBA" id="ARBA00022525"/>
    </source>
</evidence>
<sequence length="134" mass="15544">MSRYNSSVLLLLLALALSESSVVLSKWHVHIVNGLSNNTILNVHCQSKNDDLGWHALAAEEDFNWAFHMNIFRTTLFFCYMQWKEVKGSFKVFSVDMGLHTICYDSVCTYRAEEKGVYVYNESMKGYLLVYLWP</sequence>
<keyword evidence="8" id="KW-1185">Reference proteome</keyword>
<evidence type="ECO:0000256" key="1">
    <source>
        <dbReference type="ARBA" id="ARBA00004613"/>
    </source>
</evidence>
<dbReference type="OrthoDB" id="1848419at2759"/>
<evidence type="ECO:0000313" key="7">
    <source>
        <dbReference type="EMBL" id="KAF8388347.1"/>
    </source>
</evidence>
<evidence type="ECO:0000256" key="6">
    <source>
        <dbReference type="RuleBase" id="RU367044"/>
    </source>
</evidence>
<evidence type="ECO:0000313" key="8">
    <source>
        <dbReference type="Proteomes" id="UP000655225"/>
    </source>
</evidence>
<dbReference type="Pfam" id="PF05938">
    <property type="entry name" value="Self-incomp_S1"/>
    <property type="match status" value="1"/>
</dbReference>
<protein>
    <recommendedName>
        <fullName evidence="6">S-protein homolog</fullName>
    </recommendedName>
</protein>
<comment type="caution">
    <text evidence="7">The sequence shown here is derived from an EMBL/GenBank/DDBJ whole genome shotgun (WGS) entry which is preliminary data.</text>
</comment>
<dbReference type="OMA" id="HTICYDS"/>
<accession>A0A834YGM5</accession>
<dbReference type="EMBL" id="JABCRI010000020">
    <property type="protein sequence ID" value="KAF8388347.1"/>
    <property type="molecule type" value="Genomic_DNA"/>
</dbReference>
<reference evidence="7 8" key="1">
    <citation type="submission" date="2020-04" db="EMBL/GenBank/DDBJ databases">
        <title>Plant Genome Project.</title>
        <authorList>
            <person name="Zhang R.-G."/>
        </authorList>
    </citation>
    <scope>NUCLEOTIDE SEQUENCE [LARGE SCALE GENOMIC DNA]</scope>
    <source>
        <strain evidence="7">YNK0</strain>
        <tissue evidence="7">Leaf</tissue>
    </source>
</reference>
<evidence type="ECO:0000256" key="3">
    <source>
        <dbReference type="ARBA" id="ARBA00022471"/>
    </source>
</evidence>
<keyword evidence="4 6" id="KW-0964">Secreted</keyword>
<dbReference type="PANTHER" id="PTHR31232">
    <property type="match status" value="1"/>
</dbReference>
<dbReference type="AlphaFoldDB" id="A0A834YGM5"/>
<dbReference type="GO" id="GO:0060320">
    <property type="term" value="P:rejection of self pollen"/>
    <property type="evidence" value="ECO:0007669"/>
    <property type="project" value="UniProtKB-KW"/>
</dbReference>
<keyword evidence="3 6" id="KW-0713">Self-incompatibility</keyword>
<evidence type="ECO:0000256" key="2">
    <source>
        <dbReference type="ARBA" id="ARBA00005581"/>
    </source>
</evidence>
<feature type="signal peptide" evidence="6">
    <location>
        <begin position="1"/>
        <end position="25"/>
    </location>
</feature>
<proteinExistence type="inferred from homology"/>
<feature type="chain" id="PRO_5033097587" description="S-protein homolog" evidence="6">
    <location>
        <begin position="26"/>
        <end position="134"/>
    </location>
</feature>
<dbReference type="PANTHER" id="PTHR31232:SF155">
    <property type="entry name" value="PLANT SELF-INCOMPATIBILITY PROTEIN S1 FAMILY"/>
    <property type="match status" value="1"/>
</dbReference>
<organism evidence="7 8">
    <name type="scientific">Tetracentron sinense</name>
    <name type="common">Spur-leaf</name>
    <dbReference type="NCBI Taxonomy" id="13715"/>
    <lineage>
        <taxon>Eukaryota</taxon>
        <taxon>Viridiplantae</taxon>
        <taxon>Streptophyta</taxon>
        <taxon>Embryophyta</taxon>
        <taxon>Tracheophyta</taxon>
        <taxon>Spermatophyta</taxon>
        <taxon>Magnoliopsida</taxon>
        <taxon>Trochodendrales</taxon>
        <taxon>Trochodendraceae</taxon>
        <taxon>Tetracentron</taxon>
    </lineage>
</organism>